<dbReference type="Pfam" id="PF11898">
    <property type="entry name" value="DUF3418"/>
    <property type="match status" value="1"/>
</dbReference>
<dbReference type="SMART" id="SM00847">
    <property type="entry name" value="HA2"/>
    <property type="match status" value="1"/>
</dbReference>
<dbReference type="InterPro" id="IPR007502">
    <property type="entry name" value="Helicase-assoc_dom"/>
</dbReference>
<evidence type="ECO:0000259" key="6">
    <source>
        <dbReference type="PROSITE" id="PS51192"/>
    </source>
</evidence>
<dbReference type="InterPro" id="IPR011709">
    <property type="entry name" value="DEAD-box_helicase_OB_fold"/>
</dbReference>
<name>A0ABM9NEK3_9GAMM</name>
<keyword evidence="9" id="KW-1185">Reference proteome</keyword>
<dbReference type="PANTHER" id="PTHR18934:SF99">
    <property type="entry name" value="ATP-DEPENDENT RNA HELICASE DHX37-RELATED"/>
    <property type="match status" value="1"/>
</dbReference>
<organism evidence="8 9">
    <name type="scientific">Candidatus Methylocalor cossyra</name>
    <dbReference type="NCBI Taxonomy" id="3108543"/>
    <lineage>
        <taxon>Bacteria</taxon>
        <taxon>Pseudomonadati</taxon>
        <taxon>Pseudomonadota</taxon>
        <taxon>Gammaproteobacteria</taxon>
        <taxon>Methylococcales</taxon>
        <taxon>Methylococcaceae</taxon>
        <taxon>Candidatus Methylocalor</taxon>
    </lineage>
</organism>
<dbReference type="PROSITE" id="PS51192">
    <property type="entry name" value="HELICASE_ATP_BIND_1"/>
    <property type="match status" value="1"/>
</dbReference>
<dbReference type="Gene3D" id="1.20.120.1080">
    <property type="match status" value="1"/>
</dbReference>
<evidence type="ECO:0000313" key="8">
    <source>
        <dbReference type="EMBL" id="CAL1239020.1"/>
    </source>
</evidence>
<dbReference type="SUPFAM" id="SSF52540">
    <property type="entry name" value="P-loop containing nucleoside triphosphate hydrolases"/>
    <property type="match status" value="1"/>
</dbReference>
<reference evidence="8 9" key="1">
    <citation type="submission" date="2024-04" db="EMBL/GenBank/DDBJ databases">
        <authorList>
            <person name="Cremers G."/>
        </authorList>
    </citation>
    <scope>NUCLEOTIDE SEQUENCE [LARGE SCALE GENOMIC DNA]</scope>
    <source>
        <strain evidence="8">MeCH1-AG</strain>
    </source>
</reference>
<keyword evidence="4" id="KW-0067">ATP-binding</keyword>
<dbReference type="InterPro" id="IPR024590">
    <property type="entry name" value="HrpA_C"/>
</dbReference>
<dbReference type="Proteomes" id="UP001497493">
    <property type="component" value="Chromosome"/>
</dbReference>
<feature type="region of interest" description="Disordered" evidence="5">
    <location>
        <begin position="1"/>
        <end position="25"/>
    </location>
</feature>
<evidence type="ECO:0000259" key="7">
    <source>
        <dbReference type="PROSITE" id="PS51194"/>
    </source>
</evidence>
<dbReference type="CDD" id="cd18791">
    <property type="entry name" value="SF2_C_RHA"/>
    <property type="match status" value="1"/>
</dbReference>
<dbReference type="SMART" id="SM00487">
    <property type="entry name" value="DEXDc"/>
    <property type="match status" value="1"/>
</dbReference>
<proteinExistence type="predicted"/>
<dbReference type="Gene3D" id="3.40.50.300">
    <property type="entry name" value="P-loop containing nucleotide triphosphate hydrolases"/>
    <property type="match status" value="2"/>
</dbReference>
<evidence type="ECO:0000256" key="5">
    <source>
        <dbReference type="SAM" id="MobiDB-lite"/>
    </source>
</evidence>
<dbReference type="InterPro" id="IPR027417">
    <property type="entry name" value="P-loop_NTPase"/>
</dbReference>
<sequence>MNRDSGDSPPWRDGGPMPPLPEDLKSCSELLPLTLRKDQPRLRRALDRLGAEARSGRDIRVELEALKAQLAESMAQRHARATRVPALDYPEDLPVSAKREEIRAALLAHPVIIVCGETGSGKTTQLPKICLEAGRGVAGYIGHTQPRRIAARSVAARIAEELQQPLGQAVGYKVRFQDQTRPESLIKLMTDGILLAETQNDRFLDQYDTLIIDEAHERSLNIDFLLGYLKWLLPRREDLKLIITSATIDPESFSRHFGGAPIINVTGRTYPVEIRYRPVETEEGDETDRAEQQAILDAVDELWREQPNGDILVFLSGEREIRETAESLRKHHPEQCEILPLYSRLSQREQERVFRPSGRRRIVLATNVAETSLTVPGIRAVIDTGYARISRYSHRSKLQRLPIEKISQASANQRAGRCGRVGPGIAIRLYSEQDFQSRAPFTPPEILRTNLAAVILQMHALRLGDIAAFPFLERPDERLIRDGLKTLQELQALDAQRRLTEIGRKLAKLPVDPRLGRMLLAGAEQHCLAEVAVIVAALSIPDPRERPADQAQKADQQHARFRDENSDFLALLKLWHEFQAQQQHLSKAKLRQYCRDHFLSYLRMLEWRDIHGQIMEVLKGEWALQPNQVPAEYGEIHRALLSGLLGNVAHKQDQNEYVGARGIKLLIHPGSFLFKSKPQWIVSAEQVETSKVYARTVAKIEPEWIEQVGAHLVNYQYYDPHWERKAARVAVHERSTLYGLVIQSGRRIPYARINPAGAREIFIRSALVRMEYDSKAPFFLHNLKLLEEADYLQHKGRRVDLLVDEEKLYRFFDEKIPPEVVDGLSFERWRRVAERHNPRLLMLSRADVTRGEDAALDEANFPDRLAIGPFTLALQYRFEPGHEDDGVTAIVPLHLLNQLDPEPFRWLVPGLMREKTIALIKALPKTWRIHFVPVPDYADRVLPMLDYRQGSLFAQLGAALKKTGGPSVPAAAFSEDGLPAHLRMNFAVVDEFGRVLDRSRDLEALKARHFAEAERNYRALAGQAFVRTGRRGWDFGELPEHFEGQHEGQPIYGFPAVVDEGETVGVRIFDSRDEAARHQERGLLRLCRLALAKDVKALKKDLRLGPQAELLYRQLPGHPFLHADLRPGRDLREDLVDRILAAAFLEGQGDLRNAAQFEGRLKARRSELLPTAEAVEKTAQLVLQLYGDVQTRLQSLVPGPVRNDLREQLELLIYAGFWITTPYARLREMPRYLRAVVHRLEKSLQDPARDLRLYQELVPFWQRYWNSVKAAKGKRVPEREEFRWHLEEFRVSLFAQQLKTPYPVSAKRLEEAWKRVGMAS</sequence>
<evidence type="ECO:0000256" key="1">
    <source>
        <dbReference type="ARBA" id="ARBA00022741"/>
    </source>
</evidence>
<dbReference type="InterPro" id="IPR048333">
    <property type="entry name" value="HA2_WH"/>
</dbReference>
<dbReference type="SMART" id="SM00490">
    <property type="entry name" value="HELICc"/>
    <property type="match status" value="1"/>
</dbReference>
<dbReference type="GO" id="GO:0003724">
    <property type="term" value="F:RNA helicase activity"/>
    <property type="evidence" value="ECO:0007669"/>
    <property type="project" value="UniProtKB-EC"/>
</dbReference>
<feature type="domain" description="Helicase C-terminal" evidence="7">
    <location>
        <begin position="294"/>
        <end position="462"/>
    </location>
</feature>
<feature type="domain" description="Helicase ATP-binding" evidence="6">
    <location>
        <begin position="103"/>
        <end position="266"/>
    </location>
</feature>
<dbReference type="InterPro" id="IPR011545">
    <property type="entry name" value="DEAD/DEAH_box_helicase_dom"/>
</dbReference>
<dbReference type="EC" id="3.6.4.13" evidence="8"/>
<evidence type="ECO:0000256" key="2">
    <source>
        <dbReference type="ARBA" id="ARBA00022801"/>
    </source>
</evidence>
<dbReference type="Pfam" id="PF21010">
    <property type="entry name" value="HA2_C"/>
    <property type="match status" value="1"/>
</dbReference>
<dbReference type="InterPro" id="IPR014001">
    <property type="entry name" value="Helicase_ATP-bd"/>
</dbReference>
<dbReference type="CDD" id="cd17989">
    <property type="entry name" value="DEXHc_HrpA"/>
    <property type="match status" value="1"/>
</dbReference>
<dbReference type="NCBIfam" id="NF008348">
    <property type="entry name" value="PRK11131.1"/>
    <property type="match status" value="1"/>
</dbReference>
<dbReference type="PROSITE" id="PS51194">
    <property type="entry name" value="HELICASE_CTER"/>
    <property type="match status" value="1"/>
</dbReference>
<dbReference type="SMART" id="SM00382">
    <property type="entry name" value="AAA"/>
    <property type="match status" value="1"/>
</dbReference>
<evidence type="ECO:0000313" key="9">
    <source>
        <dbReference type="Proteomes" id="UP001497493"/>
    </source>
</evidence>
<dbReference type="Pfam" id="PF07717">
    <property type="entry name" value="OB_NTP_bind"/>
    <property type="match status" value="1"/>
</dbReference>
<protein>
    <submittedName>
        <fullName evidence="8">ATP-dependent RNA helicase HrpA</fullName>
        <ecNumber evidence="8">3.6.4.13</ecNumber>
    </submittedName>
</protein>
<evidence type="ECO:0000256" key="3">
    <source>
        <dbReference type="ARBA" id="ARBA00022806"/>
    </source>
</evidence>
<dbReference type="Pfam" id="PF00271">
    <property type="entry name" value="Helicase_C"/>
    <property type="match status" value="1"/>
</dbReference>
<dbReference type="Pfam" id="PF00270">
    <property type="entry name" value="DEAD"/>
    <property type="match status" value="1"/>
</dbReference>
<keyword evidence="2 8" id="KW-0378">Hydrolase</keyword>
<dbReference type="GO" id="GO:0016787">
    <property type="term" value="F:hydrolase activity"/>
    <property type="evidence" value="ECO:0007669"/>
    <property type="project" value="UniProtKB-KW"/>
</dbReference>
<dbReference type="InterPro" id="IPR010222">
    <property type="entry name" value="RNA_helicase_HrpA"/>
</dbReference>
<dbReference type="InterPro" id="IPR003593">
    <property type="entry name" value="AAA+_ATPase"/>
</dbReference>
<dbReference type="Pfam" id="PF04408">
    <property type="entry name" value="WHD_HA2"/>
    <property type="match status" value="1"/>
</dbReference>
<gene>
    <name evidence="8" type="primary">hrpA</name>
    <name evidence="8" type="ORF">MECH1_V1_0239</name>
</gene>
<dbReference type="NCBIfam" id="TIGR01967">
    <property type="entry name" value="DEAH_box_HrpA"/>
    <property type="match status" value="1"/>
</dbReference>
<accession>A0ABM9NEK3</accession>
<dbReference type="EMBL" id="OZ026884">
    <property type="protein sequence ID" value="CAL1239020.1"/>
    <property type="molecule type" value="Genomic_DNA"/>
</dbReference>
<evidence type="ECO:0000256" key="4">
    <source>
        <dbReference type="ARBA" id="ARBA00022840"/>
    </source>
</evidence>
<dbReference type="InterPro" id="IPR001650">
    <property type="entry name" value="Helicase_C-like"/>
</dbReference>
<keyword evidence="3 8" id="KW-0347">Helicase</keyword>
<keyword evidence="1" id="KW-0547">Nucleotide-binding</keyword>
<dbReference type="PANTHER" id="PTHR18934">
    <property type="entry name" value="ATP-DEPENDENT RNA HELICASE"/>
    <property type="match status" value="1"/>
</dbReference>